<keyword evidence="5 7" id="KW-0548">Nucleotidyltransferase</keyword>
<proteinExistence type="inferred from homology"/>
<dbReference type="PROSITE" id="PS01295">
    <property type="entry name" value="ISPD"/>
    <property type="match status" value="1"/>
</dbReference>
<name>A0A072NT91_SCHAZ</name>
<dbReference type="EMBL" id="JJRY01000026">
    <property type="protein sequence ID" value="KEF36455.1"/>
    <property type="molecule type" value="Genomic_DNA"/>
</dbReference>
<evidence type="ECO:0000256" key="1">
    <source>
        <dbReference type="ARBA" id="ARBA00001282"/>
    </source>
</evidence>
<dbReference type="Proteomes" id="UP000027936">
    <property type="component" value="Unassembled WGS sequence"/>
</dbReference>
<dbReference type="Pfam" id="PF01128">
    <property type="entry name" value="IspD"/>
    <property type="match status" value="1"/>
</dbReference>
<comment type="pathway">
    <text evidence="2 7">Isoprenoid biosynthesis; isopentenyl diphosphate biosynthesis via DXP pathway; isopentenyl diphosphate from 1-deoxy-D-xylulose 5-phosphate: step 2/6.</text>
</comment>
<dbReference type="PANTHER" id="PTHR32125:SF4">
    <property type="entry name" value="2-C-METHYL-D-ERYTHRITOL 4-PHOSPHATE CYTIDYLYLTRANSFERASE, CHLOROPLASTIC"/>
    <property type="match status" value="1"/>
</dbReference>
<organism evidence="8 9">
    <name type="scientific">Schinkia azotoformans MEV2011</name>
    <dbReference type="NCBI Taxonomy" id="1348973"/>
    <lineage>
        <taxon>Bacteria</taxon>
        <taxon>Bacillati</taxon>
        <taxon>Bacillota</taxon>
        <taxon>Bacilli</taxon>
        <taxon>Bacillales</taxon>
        <taxon>Bacillaceae</taxon>
        <taxon>Calidifontibacillus/Schinkia group</taxon>
        <taxon>Schinkia</taxon>
    </lineage>
</organism>
<evidence type="ECO:0000256" key="6">
    <source>
        <dbReference type="ARBA" id="ARBA00023229"/>
    </source>
</evidence>
<dbReference type="InterPro" id="IPR018294">
    <property type="entry name" value="ISPD_synthase_CS"/>
</dbReference>
<gene>
    <name evidence="7" type="primary">ispD</name>
    <name evidence="8" type="ORF">M670_04289</name>
</gene>
<accession>A0A072NT91</accession>
<dbReference type="UniPathway" id="UPA00056">
    <property type="reaction ID" value="UER00093"/>
</dbReference>
<keyword evidence="6 7" id="KW-0414">Isoprene biosynthesis</keyword>
<comment type="catalytic activity">
    <reaction evidence="1 7">
        <text>2-C-methyl-D-erythritol 4-phosphate + CTP + H(+) = 4-CDP-2-C-methyl-D-erythritol + diphosphate</text>
        <dbReference type="Rhea" id="RHEA:13429"/>
        <dbReference type="ChEBI" id="CHEBI:15378"/>
        <dbReference type="ChEBI" id="CHEBI:33019"/>
        <dbReference type="ChEBI" id="CHEBI:37563"/>
        <dbReference type="ChEBI" id="CHEBI:57823"/>
        <dbReference type="ChEBI" id="CHEBI:58262"/>
        <dbReference type="EC" id="2.7.7.60"/>
    </reaction>
</comment>
<comment type="similarity">
    <text evidence="3 7">Belongs to the IspD/TarI cytidylyltransferase family. IspD subfamily.</text>
</comment>
<evidence type="ECO:0000256" key="2">
    <source>
        <dbReference type="ARBA" id="ARBA00004787"/>
    </source>
</evidence>
<evidence type="ECO:0000256" key="7">
    <source>
        <dbReference type="HAMAP-Rule" id="MF_00108"/>
    </source>
</evidence>
<reference evidence="8 9" key="1">
    <citation type="submission" date="2014-04" db="EMBL/GenBank/DDBJ databases">
        <title>Draft genome sequence of Bacillus azotoformans MEV2011, a (co-) denitrifying strain unable to grow in the presence of oxygen.</title>
        <authorList>
            <person name="Nielsen M."/>
            <person name="Schreiber L."/>
            <person name="Finster K."/>
            <person name="Schramm A."/>
        </authorList>
    </citation>
    <scope>NUCLEOTIDE SEQUENCE [LARGE SCALE GENOMIC DNA]</scope>
    <source>
        <strain evidence="8 9">MEV2011</strain>
    </source>
</reference>
<dbReference type="GO" id="GO:0019288">
    <property type="term" value="P:isopentenyl diphosphate biosynthetic process, methylerythritol 4-phosphate pathway"/>
    <property type="evidence" value="ECO:0007669"/>
    <property type="project" value="UniProtKB-UniRule"/>
</dbReference>
<dbReference type="RefSeq" id="WP_035198173.1">
    <property type="nucleotide sequence ID" value="NZ_JJRY01000026.1"/>
</dbReference>
<feature type="site" description="Transition state stabilizer" evidence="7">
    <location>
        <position position="22"/>
    </location>
</feature>
<evidence type="ECO:0000256" key="4">
    <source>
        <dbReference type="ARBA" id="ARBA00022679"/>
    </source>
</evidence>
<dbReference type="FunFam" id="3.90.550.10:FF:000003">
    <property type="entry name" value="2-C-methyl-D-erythritol 4-phosphate cytidylyltransferase"/>
    <property type="match status" value="1"/>
</dbReference>
<dbReference type="InterPro" id="IPR050088">
    <property type="entry name" value="IspD/TarI_cytidylyltransf_bact"/>
</dbReference>
<dbReference type="InterPro" id="IPR029044">
    <property type="entry name" value="Nucleotide-diphossugar_trans"/>
</dbReference>
<comment type="caution">
    <text evidence="8">The sequence shown here is derived from an EMBL/GenBank/DDBJ whole genome shotgun (WGS) entry which is preliminary data.</text>
</comment>
<feature type="site" description="Positions MEP for the nucleophilic attack" evidence="7">
    <location>
        <position position="209"/>
    </location>
</feature>
<dbReference type="OrthoDB" id="9806837at2"/>
<protein>
    <recommendedName>
        <fullName evidence="7">2-C-methyl-D-erythritol 4-phosphate cytidylyltransferase</fullName>
        <ecNumber evidence="7">2.7.7.60</ecNumber>
    </recommendedName>
    <alternativeName>
        <fullName evidence="7">4-diphosphocytidyl-2C-methyl-D-erythritol synthase</fullName>
    </alternativeName>
    <alternativeName>
        <fullName evidence="7">MEP cytidylyltransferase</fullName>
        <shortName evidence="7">MCT</shortName>
    </alternativeName>
</protein>
<dbReference type="SUPFAM" id="SSF53448">
    <property type="entry name" value="Nucleotide-diphospho-sugar transferases"/>
    <property type="match status" value="1"/>
</dbReference>
<evidence type="ECO:0000313" key="8">
    <source>
        <dbReference type="EMBL" id="KEF36455.1"/>
    </source>
</evidence>
<dbReference type="GO" id="GO:0050518">
    <property type="term" value="F:2-C-methyl-D-erythritol 4-phosphate cytidylyltransferase activity"/>
    <property type="evidence" value="ECO:0007669"/>
    <property type="project" value="UniProtKB-UniRule"/>
</dbReference>
<feature type="site" description="Positions MEP for the nucleophilic attack" evidence="7">
    <location>
        <position position="153"/>
    </location>
</feature>
<evidence type="ECO:0000313" key="9">
    <source>
        <dbReference type="Proteomes" id="UP000027936"/>
    </source>
</evidence>
<evidence type="ECO:0000256" key="3">
    <source>
        <dbReference type="ARBA" id="ARBA00009789"/>
    </source>
</evidence>
<dbReference type="PATRIC" id="fig|1348973.3.peg.4167"/>
<feature type="site" description="Transition state stabilizer" evidence="7">
    <location>
        <position position="15"/>
    </location>
</feature>
<dbReference type="NCBIfam" id="TIGR00453">
    <property type="entry name" value="ispD"/>
    <property type="match status" value="1"/>
</dbReference>
<dbReference type="InterPro" id="IPR001228">
    <property type="entry name" value="IspD"/>
</dbReference>
<dbReference type="CDD" id="cd02516">
    <property type="entry name" value="CDP-ME_synthetase"/>
    <property type="match status" value="1"/>
</dbReference>
<dbReference type="HAMAP" id="MF_00108">
    <property type="entry name" value="IspD"/>
    <property type="match status" value="1"/>
</dbReference>
<dbReference type="Gene3D" id="3.90.550.10">
    <property type="entry name" value="Spore Coat Polysaccharide Biosynthesis Protein SpsA, Chain A"/>
    <property type="match status" value="1"/>
</dbReference>
<dbReference type="AlphaFoldDB" id="A0A072NT91"/>
<evidence type="ECO:0000256" key="5">
    <source>
        <dbReference type="ARBA" id="ARBA00022695"/>
    </source>
</evidence>
<dbReference type="PANTHER" id="PTHR32125">
    <property type="entry name" value="2-C-METHYL-D-ERYTHRITOL 4-PHOSPHATE CYTIDYLYLTRANSFERASE, CHLOROPLASTIC"/>
    <property type="match status" value="1"/>
</dbReference>
<dbReference type="InterPro" id="IPR034683">
    <property type="entry name" value="IspD/TarI"/>
</dbReference>
<sequence>MDYYVVIPAAGQGKRMNAGMNKLFIPLNQIPVIIHTLNVFEQDEHCKGVILAVNENEVNLFIELIRKYHIKNVLKIVNGGKERQNSVYNGLKAVPDEDAIVLIHDGARPFIKQSIIHKLVNSASRNEGAIVAVPMKDTIKAVQNNIVEKTVERSSLWSVQTPQAFRLSVILDAHQKAEDDQFLGTDDSSLVERLGKKVHIVLGDYENIKLTTPEDLIYGEAILAKYKKGR</sequence>
<comment type="function">
    <text evidence="7">Catalyzes the formation of 4-diphosphocytidyl-2-C-methyl-D-erythritol from CTP and 2-C-methyl-D-erythritol 4-phosphate (MEP).</text>
</comment>
<dbReference type="GeneID" id="89469274"/>
<keyword evidence="4 7" id="KW-0808">Transferase</keyword>
<dbReference type="EC" id="2.7.7.60" evidence="7"/>